<gene>
    <name evidence="2" type="ORF">ACFSUO_05365</name>
</gene>
<protein>
    <submittedName>
        <fullName evidence="2">Uncharacterized protein</fullName>
    </submittedName>
</protein>
<accession>A0ABW5V3Y3</accession>
<sequence length="96" mass="10661">MSEQDITIDAHFTTSSMAKENFNSSENMKDKQVKHIHSGMALQQSTIAGLYEDLMAQMGWTNQPNASVSEQTSEITPLDTIPNSGMTTNQQPNHFN</sequence>
<evidence type="ECO:0000313" key="2">
    <source>
        <dbReference type="EMBL" id="MFD2760398.1"/>
    </source>
</evidence>
<comment type="caution">
    <text evidence="2">The sequence shown here is derived from an EMBL/GenBank/DDBJ whole genome shotgun (WGS) entry which is preliminary data.</text>
</comment>
<organism evidence="2 3">
    <name type="scientific">Lentibacillus juripiscarius</name>
    <dbReference type="NCBI Taxonomy" id="257446"/>
    <lineage>
        <taxon>Bacteria</taxon>
        <taxon>Bacillati</taxon>
        <taxon>Bacillota</taxon>
        <taxon>Bacilli</taxon>
        <taxon>Bacillales</taxon>
        <taxon>Bacillaceae</taxon>
        <taxon>Lentibacillus</taxon>
    </lineage>
</organism>
<dbReference type="RefSeq" id="WP_382391840.1">
    <property type="nucleotide sequence ID" value="NZ_JBHUNA010000009.1"/>
</dbReference>
<name>A0ABW5V3Y3_9BACI</name>
<dbReference type="EMBL" id="JBHUNA010000009">
    <property type="protein sequence ID" value="MFD2760398.1"/>
    <property type="molecule type" value="Genomic_DNA"/>
</dbReference>
<evidence type="ECO:0000256" key="1">
    <source>
        <dbReference type="SAM" id="MobiDB-lite"/>
    </source>
</evidence>
<dbReference type="Proteomes" id="UP001597502">
    <property type="component" value="Unassembled WGS sequence"/>
</dbReference>
<keyword evidence="3" id="KW-1185">Reference proteome</keyword>
<feature type="region of interest" description="Disordered" evidence="1">
    <location>
        <begin position="64"/>
        <end position="96"/>
    </location>
</feature>
<reference evidence="3" key="1">
    <citation type="journal article" date="2019" name="Int. J. Syst. Evol. Microbiol.">
        <title>The Global Catalogue of Microorganisms (GCM) 10K type strain sequencing project: providing services to taxonomists for standard genome sequencing and annotation.</title>
        <authorList>
            <consortium name="The Broad Institute Genomics Platform"/>
            <consortium name="The Broad Institute Genome Sequencing Center for Infectious Disease"/>
            <person name="Wu L."/>
            <person name="Ma J."/>
        </authorList>
    </citation>
    <scope>NUCLEOTIDE SEQUENCE [LARGE SCALE GENOMIC DNA]</scope>
    <source>
        <strain evidence="3">TISTR 1535</strain>
    </source>
</reference>
<evidence type="ECO:0000313" key="3">
    <source>
        <dbReference type="Proteomes" id="UP001597502"/>
    </source>
</evidence>
<proteinExistence type="predicted"/>